<dbReference type="Pfam" id="PF07729">
    <property type="entry name" value="FCD"/>
    <property type="match status" value="1"/>
</dbReference>
<keyword evidence="6" id="KW-1185">Reference proteome</keyword>
<dbReference type="InterPro" id="IPR036388">
    <property type="entry name" value="WH-like_DNA-bd_sf"/>
</dbReference>
<keyword evidence="3" id="KW-0804">Transcription</keyword>
<organism evidence="5 6">
    <name type="scientific">Acidisoma silvae</name>
    <dbReference type="NCBI Taxonomy" id="2802396"/>
    <lineage>
        <taxon>Bacteria</taxon>
        <taxon>Pseudomonadati</taxon>
        <taxon>Pseudomonadota</taxon>
        <taxon>Alphaproteobacteria</taxon>
        <taxon>Acetobacterales</taxon>
        <taxon>Acidocellaceae</taxon>
        <taxon>Acidisoma</taxon>
    </lineage>
</organism>
<dbReference type="Gene3D" id="1.20.120.530">
    <property type="entry name" value="GntR ligand-binding domain-like"/>
    <property type="match status" value="1"/>
</dbReference>
<dbReference type="Pfam" id="PF00392">
    <property type="entry name" value="GntR"/>
    <property type="match status" value="1"/>
</dbReference>
<dbReference type="AlphaFoldDB" id="A0A963YVM3"/>
<dbReference type="EMBL" id="JAESVB010000011">
    <property type="protein sequence ID" value="MCB8877250.1"/>
    <property type="molecule type" value="Genomic_DNA"/>
</dbReference>
<evidence type="ECO:0000259" key="4">
    <source>
        <dbReference type="PROSITE" id="PS50949"/>
    </source>
</evidence>
<keyword evidence="2" id="KW-0238">DNA-binding</keyword>
<dbReference type="InterPro" id="IPR000524">
    <property type="entry name" value="Tscrpt_reg_HTH_GntR"/>
</dbReference>
<sequence>MARLFSPVPRRRTGVGPRIRKRPEAAHDMVMRGIGLDIVSGRYPAGSLLPAKEVLSRQFKVSNSTLREALQKLSSKGMIHPKTRVGTRVLGERNWNMFDADILDWHFAAGVDRAFLAHLFTLRQAFEPMAAAIMATRQNAESVRHLSELAARMTEPGQSRDVIASTDLAFHLFILENTGNPFLQSIGALIRTALLASFSMSTPDQKTESEALGPHDHAALVAAIAAGDAQAASDEMMIVIHAGWTNLGGSGLTDLSSLRLTHFTP</sequence>
<keyword evidence="1" id="KW-0805">Transcription regulation</keyword>
<comment type="caution">
    <text evidence="5">The sequence shown here is derived from an EMBL/GenBank/DDBJ whole genome shotgun (WGS) entry which is preliminary data.</text>
</comment>
<reference evidence="5" key="1">
    <citation type="journal article" date="2021" name="Microorganisms">
        <title>Acidisoma silvae sp. nov. and Acidisomacellulosilytica sp. nov., Two Acidophilic Bacteria Isolated from Decaying Wood, Hydrolyzing Cellulose and Producing Poly-3-hydroxybutyrate.</title>
        <authorList>
            <person name="Mieszkin S."/>
            <person name="Pouder E."/>
            <person name="Uroz S."/>
            <person name="Simon-Colin C."/>
            <person name="Alain K."/>
        </authorList>
    </citation>
    <scope>NUCLEOTIDE SEQUENCE</scope>
    <source>
        <strain evidence="5">HW T2.11</strain>
    </source>
</reference>
<dbReference type="PANTHER" id="PTHR43537:SF44">
    <property type="entry name" value="GNTR FAMILY REGULATORY PROTEIN"/>
    <property type="match status" value="1"/>
</dbReference>
<evidence type="ECO:0000313" key="6">
    <source>
        <dbReference type="Proteomes" id="UP000708298"/>
    </source>
</evidence>
<dbReference type="InterPro" id="IPR008920">
    <property type="entry name" value="TF_FadR/GntR_C"/>
</dbReference>
<gene>
    <name evidence="5" type="ORF">ASILVAE211_18785</name>
</gene>
<dbReference type="InterPro" id="IPR036390">
    <property type="entry name" value="WH_DNA-bd_sf"/>
</dbReference>
<dbReference type="PRINTS" id="PR00035">
    <property type="entry name" value="HTHGNTR"/>
</dbReference>
<dbReference type="PROSITE" id="PS50949">
    <property type="entry name" value="HTH_GNTR"/>
    <property type="match status" value="1"/>
</dbReference>
<evidence type="ECO:0000256" key="1">
    <source>
        <dbReference type="ARBA" id="ARBA00023015"/>
    </source>
</evidence>
<dbReference type="InterPro" id="IPR011711">
    <property type="entry name" value="GntR_C"/>
</dbReference>
<dbReference type="RefSeq" id="WP_227322903.1">
    <property type="nucleotide sequence ID" value="NZ_JAESVB010000011.1"/>
</dbReference>
<protein>
    <submittedName>
        <fullName evidence="5">FadR family transcriptional regulator</fullName>
    </submittedName>
</protein>
<reference evidence="5" key="2">
    <citation type="submission" date="2021-01" db="EMBL/GenBank/DDBJ databases">
        <authorList>
            <person name="Mieszkin S."/>
            <person name="Pouder E."/>
            <person name="Alain K."/>
        </authorList>
    </citation>
    <scope>NUCLEOTIDE SEQUENCE</scope>
    <source>
        <strain evidence="5">HW T2.11</strain>
    </source>
</reference>
<dbReference type="GO" id="GO:0003677">
    <property type="term" value="F:DNA binding"/>
    <property type="evidence" value="ECO:0007669"/>
    <property type="project" value="UniProtKB-KW"/>
</dbReference>
<proteinExistence type="predicted"/>
<dbReference type="SUPFAM" id="SSF48008">
    <property type="entry name" value="GntR ligand-binding domain-like"/>
    <property type="match status" value="1"/>
</dbReference>
<dbReference type="SUPFAM" id="SSF46785">
    <property type="entry name" value="Winged helix' DNA-binding domain"/>
    <property type="match status" value="1"/>
</dbReference>
<feature type="domain" description="HTH gntR-type" evidence="4">
    <location>
        <begin position="24"/>
        <end position="92"/>
    </location>
</feature>
<dbReference type="Gene3D" id="1.10.10.10">
    <property type="entry name" value="Winged helix-like DNA-binding domain superfamily/Winged helix DNA-binding domain"/>
    <property type="match status" value="1"/>
</dbReference>
<evidence type="ECO:0000313" key="5">
    <source>
        <dbReference type="EMBL" id="MCB8877250.1"/>
    </source>
</evidence>
<accession>A0A963YVM3</accession>
<evidence type="ECO:0000256" key="2">
    <source>
        <dbReference type="ARBA" id="ARBA00023125"/>
    </source>
</evidence>
<dbReference type="SMART" id="SM00345">
    <property type="entry name" value="HTH_GNTR"/>
    <property type="match status" value="1"/>
</dbReference>
<name>A0A963YVM3_9PROT</name>
<dbReference type="Proteomes" id="UP000708298">
    <property type="component" value="Unassembled WGS sequence"/>
</dbReference>
<dbReference type="SMART" id="SM00895">
    <property type="entry name" value="FCD"/>
    <property type="match status" value="1"/>
</dbReference>
<evidence type="ECO:0000256" key="3">
    <source>
        <dbReference type="ARBA" id="ARBA00023163"/>
    </source>
</evidence>
<dbReference type="CDD" id="cd07377">
    <property type="entry name" value="WHTH_GntR"/>
    <property type="match status" value="1"/>
</dbReference>
<dbReference type="GO" id="GO:0003700">
    <property type="term" value="F:DNA-binding transcription factor activity"/>
    <property type="evidence" value="ECO:0007669"/>
    <property type="project" value="InterPro"/>
</dbReference>
<dbReference type="PANTHER" id="PTHR43537">
    <property type="entry name" value="TRANSCRIPTIONAL REGULATOR, GNTR FAMILY"/>
    <property type="match status" value="1"/>
</dbReference>